<feature type="chain" id="PRO_5045366582" evidence="3">
    <location>
        <begin position="17"/>
        <end position="741"/>
    </location>
</feature>
<dbReference type="Pfam" id="PF01915">
    <property type="entry name" value="Glyco_hydro_3_C"/>
    <property type="match status" value="1"/>
</dbReference>
<dbReference type="PANTHER" id="PTHR42715:SF10">
    <property type="entry name" value="BETA-GLUCOSIDASE"/>
    <property type="match status" value="1"/>
</dbReference>
<dbReference type="InterPro" id="IPR050288">
    <property type="entry name" value="Cellulose_deg_GH3"/>
</dbReference>
<dbReference type="GO" id="GO:0016787">
    <property type="term" value="F:hydrolase activity"/>
    <property type="evidence" value="ECO:0007669"/>
    <property type="project" value="UniProtKB-KW"/>
</dbReference>
<dbReference type="Pfam" id="PF00933">
    <property type="entry name" value="Glyco_hydro_3"/>
    <property type="match status" value="1"/>
</dbReference>
<evidence type="ECO:0000313" key="6">
    <source>
        <dbReference type="Proteomes" id="UP001204015"/>
    </source>
</evidence>
<dbReference type="InterPro" id="IPR002772">
    <property type="entry name" value="Glyco_hydro_3_C"/>
</dbReference>
<keyword evidence="3" id="KW-0732">Signal</keyword>
<dbReference type="PRINTS" id="PR00133">
    <property type="entry name" value="GLHYDRLASE3"/>
</dbReference>
<accession>A0ABT1BW49</accession>
<dbReference type="InterPro" id="IPR013783">
    <property type="entry name" value="Ig-like_fold"/>
</dbReference>
<evidence type="ECO:0000256" key="2">
    <source>
        <dbReference type="ARBA" id="ARBA00022801"/>
    </source>
</evidence>
<dbReference type="Gene3D" id="3.20.20.300">
    <property type="entry name" value="Glycoside hydrolase, family 3, N-terminal domain"/>
    <property type="match status" value="1"/>
</dbReference>
<keyword evidence="6" id="KW-1185">Reference proteome</keyword>
<protein>
    <submittedName>
        <fullName evidence="5">Glycoside hydrolase family 3 C-terminal domain-containing protein</fullName>
    </submittedName>
</protein>
<feature type="domain" description="Fibronectin type III-like" evidence="4">
    <location>
        <begin position="647"/>
        <end position="718"/>
    </location>
</feature>
<evidence type="ECO:0000256" key="3">
    <source>
        <dbReference type="SAM" id="SignalP"/>
    </source>
</evidence>
<dbReference type="Gene3D" id="2.60.40.10">
    <property type="entry name" value="Immunoglobulins"/>
    <property type="match status" value="1"/>
</dbReference>
<proteinExistence type="inferred from homology"/>
<evidence type="ECO:0000256" key="1">
    <source>
        <dbReference type="ARBA" id="ARBA00005336"/>
    </source>
</evidence>
<organism evidence="5 6">
    <name type="scientific">Segatella cerevisiae</name>
    <dbReference type="NCBI Taxonomy" id="2053716"/>
    <lineage>
        <taxon>Bacteria</taxon>
        <taxon>Pseudomonadati</taxon>
        <taxon>Bacteroidota</taxon>
        <taxon>Bacteroidia</taxon>
        <taxon>Bacteroidales</taxon>
        <taxon>Prevotellaceae</taxon>
        <taxon>Segatella</taxon>
    </lineage>
</organism>
<dbReference type="InterPro" id="IPR017853">
    <property type="entry name" value="GH"/>
</dbReference>
<dbReference type="PANTHER" id="PTHR42715">
    <property type="entry name" value="BETA-GLUCOSIDASE"/>
    <property type="match status" value="1"/>
</dbReference>
<dbReference type="Proteomes" id="UP001204015">
    <property type="component" value="Unassembled WGS sequence"/>
</dbReference>
<gene>
    <name evidence="5" type="ORF">NG821_05570</name>
</gene>
<sequence>MKKTILLTLFFGLALAGEAGVTDKSHAPQLGKNSVDEVLKAMTLEEKAELLVGGNYAVVDGKKGQQLPEAAIGAAGMTKAIPRLGIPCTVLTDGPAGVRIPAQREGDQRTYYATGNPVGTLVASSWNTESAEAIGKNMGNEVLEYGCDVLLAPGMCIHRNPLCGRNFEYFSEDPVLSGIMAGNEILGVQSNGVGTSAKHFVCNNQETFRTQNNSIVGQRALRELYLKNFELAIKIGNPWTVMSSYNLLNGSYTQADKALLHDWLRGETGYKGMVMTDWTDRRNTVDQVNAENDLMESGRDTQVQDIVNAVKAGQLPMAIVDRNVRNMLNYIVKTPHFRHYKASNAPDLKAHALVARKAATDGIILLKNDGNTLPLATGQKIALFGVGSYKGFLANGWGSGEVNKPYVVNIYQGLKAAGYQPDEEMAEIYEDADDDINFGKTYAEHRASVDDIAIMTIRRNAGEGSDRHNRPGDWSLSKGELNTMKNIADAFHAKGKKFIVVLNIGGVIETASWKDIPDAILLPWQPGEEGGNAIADMITGKVCPSGRLPMTFPIAYEDIPSSKNFPKDDNGGVFDKSKSTIGYTKYEEGIWVGYRYFDTFHKPVSYPFGYGLSYTSFSFKGLKVNYGKQLCKAVVTVTNTGKVAGKEVAQLYVAAPKGNLEKPGKELKAFAKTRVLQPGESQTLTMTFRPMDLASFDEGTNTWVLDPGSYQVMIGESVENIKLSSPMKIAKGVQKKVPTVI</sequence>
<dbReference type="RefSeq" id="WP_252760671.1">
    <property type="nucleotide sequence ID" value="NZ_JAMXLY010000015.1"/>
</dbReference>
<evidence type="ECO:0000259" key="4">
    <source>
        <dbReference type="SMART" id="SM01217"/>
    </source>
</evidence>
<dbReference type="InterPro" id="IPR001764">
    <property type="entry name" value="Glyco_hydro_3_N"/>
</dbReference>
<dbReference type="Pfam" id="PF14310">
    <property type="entry name" value="Fn3-like"/>
    <property type="match status" value="1"/>
</dbReference>
<feature type="signal peptide" evidence="3">
    <location>
        <begin position="1"/>
        <end position="16"/>
    </location>
</feature>
<name>A0ABT1BW49_9BACT</name>
<evidence type="ECO:0000313" key="5">
    <source>
        <dbReference type="EMBL" id="MCO6025312.1"/>
    </source>
</evidence>
<dbReference type="SUPFAM" id="SSF51445">
    <property type="entry name" value="(Trans)glycosidases"/>
    <property type="match status" value="1"/>
</dbReference>
<dbReference type="InterPro" id="IPR026891">
    <property type="entry name" value="Fn3-like"/>
</dbReference>
<dbReference type="InterPro" id="IPR036881">
    <property type="entry name" value="Glyco_hydro_3_C_sf"/>
</dbReference>
<dbReference type="InterPro" id="IPR036962">
    <property type="entry name" value="Glyco_hydro_3_N_sf"/>
</dbReference>
<comment type="caution">
    <text evidence="5">The sequence shown here is derived from an EMBL/GenBank/DDBJ whole genome shotgun (WGS) entry which is preliminary data.</text>
</comment>
<dbReference type="Gene3D" id="3.40.50.1700">
    <property type="entry name" value="Glycoside hydrolase family 3 C-terminal domain"/>
    <property type="match status" value="1"/>
</dbReference>
<keyword evidence="2 5" id="KW-0378">Hydrolase</keyword>
<reference evidence="5 6" key="1">
    <citation type="submission" date="2022-06" db="EMBL/GenBank/DDBJ databases">
        <title>A taxonomic note on the genus Prevotella: Description of four novel genera and emended description of the genera Hallella and Xylanibacter.</title>
        <authorList>
            <person name="Hitch T.C.A."/>
        </authorList>
    </citation>
    <scope>NUCLEOTIDE SEQUENCE [LARGE SCALE GENOMIC DNA]</scope>
    <source>
        <strain evidence="5 6">DSM 100619</strain>
    </source>
</reference>
<comment type="similarity">
    <text evidence="1">Belongs to the glycosyl hydrolase 3 family.</text>
</comment>
<dbReference type="SMART" id="SM01217">
    <property type="entry name" value="Fn3_like"/>
    <property type="match status" value="1"/>
</dbReference>
<dbReference type="SUPFAM" id="SSF52279">
    <property type="entry name" value="Beta-D-glucan exohydrolase, C-terminal domain"/>
    <property type="match status" value="1"/>
</dbReference>
<dbReference type="EMBL" id="JAMXLY010000015">
    <property type="protein sequence ID" value="MCO6025312.1"/>
    <property type="molecule type" value="Genomic_DNA"/>
</dbReference>